<protein>
    <submittedName>
        <fullName evidence="1">Uncharacterized protein</fullName>
    </submittedName>
</protein>
<reference evidence="1 2" key="1">
    <citation type="journal article" date="2022" name="Hortic Res">
        <title>A haplotype resolved chromosomal level avocado genome allows analysis of novel avocado genes.</title>
        <authorList>
            <person name="Nath O."/>
            <person name="Fletcher S.J."/>
            <person name="Hayward A."/>
            <person name="Shaw L.M."/>
            <person name="Masouleh A.K."/>
            <person name="Furtado A."/>
            <person name="Henry R.J."/>
            <person name="Mitter N."/>
        </authorList>
    </citation>
    <scope>NUCLEOTIDE SEQUENCE [LARGE SCALE GENOMIC DNA]</scope>
    <source>
        <strain evidence="2">cv. Hass</strain>
    </source>
</reference>
<evidence type="ECO:0000313" key="1">
    <source>
        <dbReference type="EMBL" id="KAJ8618132.1"/>
    </source>
</evidence>
<keyword evidence="2" id="KW-1185">Reference proteome</keyword>
<comment type="caution">
    <text evidence="1">The sequence shown here is derived from an EMBL/GenBank/DDBJ whole genome shotgun (WGS) entry which is preliminary data.</text>
</comment>
<organism evidence="1 2">
    <name type="scientific">Persea americana</name>
    <name type="common">Avocado</name>
    <dbReference type="NCBI Taxonomy" id="3435"/>
    <lineage>
        <taxon>Eukaryota</taxon>
        <taxon>Viridiplantae</taxon>
        <taxon>Streptophyta</taxon>
        <taxon>Embryophyta</taxon>
        <taxon>Tracheophyta</taxon>
        <taxon>Spermatophyta</taxon>
        <taxon>Magnoliopsida</taxon>
        <taxon>Magnoliidae</taxon>
        <taxon>Laurales</taxon>
        <taxon>Lauraceae</taxon>
        <taxon>Persea</taxon>
    </lineage>
</organism>
<proteinExistence type="predicted"/>
<sequence length="129" mass="14589">MPLWFIRIIPTCRGPKPGFTDWGRDTTKESRMLSVKEAKTGAISITVAAYLTVKFGRYCSGGVEWFDFVPDGSPIFDNTIVDGYVIWDDPEVGHDSDKERLEVEQVLGTYTQLACGRTRPRCIRIPKKD</sequence>
<accession>A0ACC2KAJ3</accession>
<dbReference type="EMBL" id="CM056812">
    <property type="protein sequence ID" value="KAJ8618132.1"/>
    <property type="molecule type" value="Genomic_DNA"/>
</dbReference>
<name>A0ACC2KAJ3_PERAE</name>
<evidence type="ECO:0000313" key="2">
    <source>
        <dbReference type="Proteomes" id="UP001234297"/>
    </source>
</evidence>
<gene>
    <name evidence="1" type="ORF">MRB53_014318</name>
</gene>
<dbReference type="Proteomes" id="UP001234297">
    <property type="component" value="Chromosome 4"/>
</dbReference>